<evidence type="ECO:0000313" key="2">
    <source>
        <dbReference type="Proteomes" id="UP000095281"/>
    </source>
</evidence>
<dbReference type="Pfam" id="PF12706">
    <property type="entry name" value="Lactamase_B_2"/>
    <property type="match status" value="1"/>
</dbReference>
<dbReference type="InterPro" id="IPR001279">
    <property type="entry name" value="Metallo-B-lactamas"/>
</dbReference>
<dbReference type="Proteomes" id="UP000095281">
    <property type="component" value="Unplaced"/>
</dbReference>
<dbReference type="InterPro" id="IPR036866">
    <property type="entry name" value="RibonucZ/Hydroxyglut_hydro"/>
</dbReference>
<accession>A0A1I8B529</accession>
<dbReference type="SUPFAM" id="SSF56281">
    <property type="entry name" value="Metallo-hydrolase/oxidoreductase"/>
    <property type="match status" value="1"/>
</dbReference>
<sequence length="274" mass="31575">MEQQSLNLSEDFAKPETSIFGCYANPKSFKTWIEPPSLTSPFSWSHLLRWLLFEKGHPKISYEEAEEKLPIHSPKFPDNSVLGATWIGHATLFVRIDGISLLTDPVWSDYASPFLKFCRRYRPPPCSIEDLPEINLVVISHDHYDHLDLNAVKMLSKRFSKIKFVVPKGLANTIRKEVSGENIYELNWGEHIEIPTTSGEEYTVWAIPAQHWSQRSIFDRNKSLWSGWLIEGPKHKFFYTGDTGFCQEEFKKVGNRFGLIDLCAIPIGCYSPRH</sequence>
<evidence type="ECO:0000259" key="1">
    <source>
        <dbReference type="Pfam" id="PF12706"/>
    </source>
</evidence>
<reference evidence="3" key="1">
    <citation type="submission" date="2016-11" db="UniProtKB">
        <authorList>
            <consortium name="WormBaseParasite"/>
        </authorList>
    </citation>
    <scope>IDENTIFICATION</scope>
</reference>
<evidence type="ECO:0000313" key="3">
    <source>
        <dbReference type="WBParaSite" id="MhA1_Contig1390.frz3.gene2"/>
    </source>
</evidence>
<dbReference type="WBParaSite" id="MhA1_Contig1390.frz3.gene2">
    <property type="protein sequence ID" value="MhA1_Contig1390.frz3.gene2"/>
    <property type="gene ID" value="MhA1_Contig1390.frz3.gene2"/>
</dbReference>
<feature type="domain" description="Metallo-beta-lactamase" evidence="1">
    <location>
        <begin position="101"/>
        <end position="273"/>
    </location>
</feature>
<dbReference type="AlphaFoldDB" id="A0A1I8B529"/>
<dbReference type="OMA" id="HEFHTPG"/>
<dbReference type="Gene3D" id="3.60.15.10">
    <property type="entry name" value="Ribonuclease Z/Hydroxyacylglutathione hydrolase-like"/>
    <property type="match status" value="1"/>
</dbReference>
<organism evidence="2 3">
    <name type="scientific">Meloidogyne hapla</name>
    <name type="common">Root-knot nematode worm</name>
    <dbReference type="NCBI Taxonomy" id="6305"/>
    <lineage>
        <taxon>Eukaryota</taxon>
        <taxon>Metazoa</taxon>
        <taxon>Ecdysozoa</taxon>
        <taxon>Nematoda</taxon>
        <taxon>Chromadorea</taxon>
        <taxon>Rhabditida</taxon>
        <taxon>Tylenchina</taxon>
        <taxon>Tylenchomorpha</taxon>
        <taxon>Tylenchoidea</taxon>
        <taxon>Meloidogynidae</taxon>
        <taxon>Meloidogyninae</taxon>
        <taxon>Meloidogyne</taxon>
    </lineage>
</organism>
<name>A0A1I8B529_MELHA</name>
<dbReference type="PANTHER" id="PTHR15032:SF4">
    <property type="entry name" value="N-ACYL-PHOSPHATIDYLETHANOLAMINE-HYDROLYZING PHOSPHOLIPASE D"/>
    <property type="match status" value="1"/>
</dbReference>
<proteinExistence type="predicted"/>
<protein>
    <submittedName>
        <fullName evidence="3">Lactamase_B domain-containing protein</fullName>
    </submittedName>
</protein>
<dbReference type="GO" id="GO:0005737">
    <property type="term" value="C:cytoplasm"/>
    <property type="evidence" value="ECO:0007669"/>
    <property type="project" value="TreeGrafter"/>
</dbReference>
<dbReference type="PANTHER" id="PTHR15032">
    <property type="entry name" value="N-ACYL-PHOSPHATIDYLETHANOLAMINE-HYDROLYZING PHOSPHOLIPASE D"/>
    <property type="match status" value="1"/>
</dbReference>
<keyword evidence="2" id="KW-1185">Reference proteome</keyword>